<proteinExistence type="predicted"/>
<dbReference type="EMBL" id="JAWDGP010001119">
    <property type="protein sequence ID" value="KAK3794413.1"/>
    <property type="molecule type" value="Genomic_DNA"/>
</dbReference>
<protein>
    <submittedName>
        <fullName evidence="1">Uncharacterized protein</fullName>
    </submittedName>
</protein>
<name>A0AAE1E692_9GAST</name>
<reference evidence="1" key="1">
    <citation type="journal article" date="2023" name="G3 (Bethesda)">
        <title>A reference genome for the long-term kleptoplast-retaining sea slug Elysia crispata morphotype clarki.</title>
        <authorList>
            <person name="Eastman K.E."/>
            <person name="Pendleton A.L."/>
            <person name="Shaikh M.A."/>
            <person name="Suttiyut T."/>
            <person name="Ogas R."/>
            <person name="Tomko P."/>
            <person name="Gavelis G."/>
            <person name="Widhalm J.R."/>
            <person name="Wisecaver J.H."/>
        </authorList>
    </citation>
    <scope>NUCLEOTIDE SEQUENCE</scope>
    <source>
        <strain evidence="1">ECLA1</strain>
    </source>
</reference>
<keyword evidence="2" id="KW-1185">Reference proteome</keyword>
<comment type="caution">
    <text evidence="1">The sequence shown here is derived from an EMBL/GenBank/DDBJ whole genome shotgun (WGS) entry which is preliminary data.</text>
</comment>
<dbReference type="Proteomes" id="UP001283361">
    <property type="component" value="Unassembled WGS sequence"/>
</dbReference>
<evidence type="ECO:0000313" key="2">
    <source>
        <dbReference type="Proteomes" id="UP001283361"/>
    </source>
</evidence>
<gene>
    <name evidence="1" type="ORF">RRG08_005362</name>
</gene>
<evidence type="ECO:0000313" key="1">
    <source>
        <dbReference type="EMBL" id="KAK3794413.1"/>
    </source>
</evidence>
<sequence length="188" mass="20116">MANRGTKAKLHSIVLCSTDFPTDPDSSHFASFLTSLCICGIVGGVTLPGNSDVHITGPDIAPDGNSFALSCSCLDFMKSDYQMNPNFPDNITVQFFAEGKMISTSNFNPGGLTCAPKLVFGIGGPQDDAINSNFTCKVSARVNKPGLPPSPVVETSDQFYLGFTNITFAADVHYVLTKLCNEEQIKTF</sequence>
<dbReference type="AlphaFoldDB" id="A0AAE1E692"/>
<organism evidence="1 2">
    <name type="scientific">Elysia crispata</name>
    <name type="common">lettuce slug</name>
    <dbReference type="NCBI Taxonomy" id="231223"/>
    <lineage>
        <taxon>Eukaryota</taxon>
        <taxon>Metazoa</taxon>
        <taxon>Spiralia</taxon>
        <taxon>Lophotrochozoa</taxon>
        <taxon>Mollusca</taxon>
        <taxon>Gastropoda</taxon>
        <taxon>Heterobranchia</taxon>
        <taxon>Euthyneura</taxon>
        <taxon>Panpulmonata</taxon>
        <taxon>Sacoglossa</taxon>
        <taxon>Placobranchoidea</taxon>
        <taxon>Plakobranchidae</taxon>
        <taxon>Elysia</taxon>
    </lineage>
</organism>
<accession>A0AAE1E692</accession>